<dbReference type="InterPro" id="IPR010130">
    <property type="entry name" value="T1SS_OMP_TolC"/>
</dbReference>
<keyword evidence="10" id="KW-1185">Reference proteome</keyword>
<dbReference type="InterPro" id="IPR051906">
    <property type="entry name" value="TolC-like"/>
</dbReference>
<keyword evidence="7" id="KW-0998">Cell outer membrane</keyword>
<evidence type="ECO:0000256" key="8">
    <source>
        <dbReference type="SAM" id="SignalP"/>
    </source>
</evidence>
<sequence length="453" mass="47639">MARRLLRQGVAIVCLALSATALSAETLAQTLTDAYTNSGLLAQNRAVLRAADEDVALATSRLLPVISWAATAASQAPRLPSADTITAQISLNADLTLFDGGANRMGREAQKELVLATRESLRDVEQQVLLRAVQAYNSVRSTAEFINLRQNNLRVLQQELRAAQDRFDVGEVTRTDVALAQASVASAQSLLASARGDAEQAAAEFAVAVGRKPGTLAAVAPAPVSRSEGEAESLAVRNHPQVLQAQHSVMVREIGIKVAEAAYVPNATLSGRVGVDANSGVVGRSVTLSLGGPIYNGGALPAAVRQAQAQRDQARAGLHLASLGVIQQVSNSYAVLQAARASLQSTDEQVRAARVAFEGIREEATLGARTTLDVLNAEQNLLNARANVITAQEAEVNASYAVLSAVGLLTAEHLKLPVQQYDPAAYYNLVKDAPAALSEQGQALDRVLRAIGQ</sequence>
<organism evidence="9 10">
    <name type="scientific">Loktanella atrilutea</name>
    <dbReference type="NCBI Taxonomy" id="366533"/>
    <lineage>
        <taxon>Bacteria</taxon>
        <taxon>Pseudomonadati</taxon>
        <taxon>Pseudomonadota</taxon>
        <taxon>Alphaproteobacteria</taxon>
        <taxon>Rhodobacterales</taxon>
        <taxon>Roseobacteraceae</taxon>
        <taxon>Loktanella</taxon>
    </lineage>
</organism>
<evidence type="ECO:0000256" key="2">
    <source>
        <dbReference type="ARBA" id="ARBA00007613"/>
    </source>
</evidence>
<evidence type="ECO:0000256" key="7">
    <source>
        <dbReference type="ARBA" id="ARBA00023237"/>
    </source>
</evidence>
<dbReference type="GO" id="GO:0015562">
    <property type="term" value="F:efflux transmembrane transporter activity"/>
    <property type="evidence" value="ECO:0007669"/>
    <property type="project" value="InterPro"/>
</dbReference>
<dbReference type="Pfam" id="PF02321">
    <property type="entry name" value="OEP"/>
    <property type="match status" value="2"/>
</dbReference>
<evidence type="ECO:0000313" key="10">
    <source>
        <dbReference type="Proteomes" id="UP000183987"/>
    </source>
</evidence>
<name>A0A1M4SSD0_LOKAT</name>
<dbReference type="GO" id="GO:1990281">
    <property type="term" value="C:efflux pump complex"/>
    <property type="evidence" value="ECO:0007669"/>
    <property type="project" value="TreeGrafter"/>
</dbReference>
<dbReference type="GO" id="GO:0015288">
    <property type="term" value="F:porin activity"/>
    <property type="evidence" value="ECO:0007669"/>
    <property type="project" value="TreeGrafter"/>
</dbReference>
<comment type="similarity">
    <text evidence="2">Belongs to the outer membrane factor (OMF) (TC 1.B.17) family.</text>
</comment>
<keyword evidence="4" id="KW-1134">Transmembrane beta strand</keyword>
<evidence type="ECO:0000256" key="1">
    <source>
        <dbReference type="ARBA" id="ARBA00004442"/>
    </source>
</evidence>
<evidence type="ECO:0000256" key="4">
    <source>
        <dbReference type="ARBA" id="ARBA00022452"/>
    </source>
</evidence>
<feature type="signal peptide" evidence="8">
    <location>
        <begin position="1"/>
        <end position="23"/>
    </location>
</feature>
<dbReference type="InterPro" id="IPR003423">
    <property type="entry name" value="OMP_efflux"/>
</dbReference>
<dbReference type="AlphaFoldDB" id="A0A1M4SSD0"/>
<accession>A0A1M4SSD0</accession>
<keyword evidence="8" id="KW-0732">Signal</keyword>
<keyword evidence="3" id="KW-0813">Transport</keyword>
<dbReference type="PANTHER" id="PTHR30026:SF22">
    <property type="entry name" value="OUTER MEMBRANE EFFLUX PROTEIN"/>
    <property type="match status" value="1"/>
</dbReference>
<dbReference type="PANTHER" id="PTHR30026">
    <property type="entry name" value="OUTER MEMBRANE PROTEIN TOLC"/>
    <property type="match status" value="1"/>
</dbReference>
<dbReference type="SUPFAM" id="SSF56954">
    <property type="entry name" value="Outer membrane efflux proteins (OEP)"/>
    <property type="match status" value="1"/>
</dbReference>
<evidence type="ECO:0000256" key="6">
    <source>
        <dbReference type="ARBA" id="ARBA00023136"/>
    </source>
</evidence>
<proteinExistence type="inferred from homology"/>
<gene>
    <name evidence="9" type="ORF">SAMN05444339_101120</name>
</gene>
<keyword evidence="6" id="KW-0472">Membrane</keyword>
<keyword evidence="5" id="KW-0812">Transmembrane</keyword>
<evidence type="ECO:0000256" key="3">
    <source>
        <dbReference type="ARBA" id="ARBA00022448"/>
    </source>
</evidence>
<reference evidence="10" key="1">
    <citation type="submission" date="2016-11" db="EMBL/GenBank/DDBJ databases">
        <authorList>
            <person name="Varghese N."/>
            <person name="Submissions S."/>
        </authorList>
    </citation>
    <scope>NUCLEOTIDE SEQUENCE [LARGE SCALE GENOMIC DNA]</scope>
    <source>
        <strain evidence="10">DSM 29326</strain>
    </source>
</reference>
<dbReference type="GO" id="GO:0009279">
    <property type="term" value="C:cell outer membrane"/>
    <property type="evidence" value="ECO:0007669"/>
    <property type="project" value="UniProtKB-SubCell"/>
</dbReference>
<dbReference type="OrthoDB" id="9789368at2"/>
<dbReference type="Gene3D" id="1.20.1600.10">
    <property type="entry name" value="Outer membrane efflux proteins (OEP)"/>
    <property type="match status" value="1"/>
</dbReference>
<dbReference type="RefSeq" id="WP_072855275.1">
    <property type="nucleotide sequence ID" value="NZ_FQUE01000001.1"/>
</dbReference>
<evidence type="ECO:0000313" key="9">
    <source>
        <dbReference type="EMBL" id="SHE35042.1"/>
    </source>
</evidence>
<comment type="subcellular location">
    <subcellularLocation>
        <location evidence="1">Cell outer membrane</location>
    </subcellularLocation>
</comment>
<dbReference type="EMBL" id="FQUE01000001">
    <property type="protein sequence ID" value="SHE35042.1"/>
    <property type="molecule type" value="Genomic_DNA"/>
</dbReference>
<protein>
    <submittedName>
        <fullName evidence="9">Outer membrane protein</fullName>
    </submittedName>
</protein>
<feature type="chain" id="PRO_5013200203" evidence="8">
    <location>
        <begin position="24"/>
        <end position="453"/>
    </location>
</feature>
<dbReference type="Proteomes" id="UP000183987">
    <property type="component" value="Unassembled WGS sequence"/>
</dbReference>
<dbReference type="STRING" id="366533.SAMN05444339_101120"/>
<evidence type="ECO:0000256" key="5">
    <source>
        <dbReference type="ARBA" id="ARBA00022692"/>
    </source>
</evidence>
<dbReference type="NCBIfam" id="TIGR01844">
    <property type="entry name" value="type_I_sec_TolC"/>
    <property type="match status" value="1"/>
</dbReference>